<keyword evidence="5 8" id="KW-0067">ATP-binding</keyword>
<dbReference type="InterPro" id="IPR004667">
    <property type="entry name" value="ADP_ATP_car_bac_type"/>
</dbReference>
<evidence type="ECO:0000256" key="2">
    <source>
        <dbReference type="ARBA" id="ARBA00022448"/>
    </source>
</evidence>
<evidence type="ECO:0000256" key="7">
    <source>
        <dbReference type="ARBA" id="ARBA00023136"/>
    </source>
</evidence>
<dbReference type="PANTHER" id="PTHR43596">
    <property type="entry name" value="ADP,ATP CARRIER PROTEIN"/>
    <property type="match status" value="1"/>
</dbReference>
<dbReference type="RefSeq" id="WP_062626249.1">
    <property type="nucleotide sequence ID" value="NZ_AP018738.1"/>
</dbReference>
<feature type="transmembrane region" description="Helical" evidence="8">
    <location>
        <begin position="154"/>
        <end position="177"/>
    </location>
</feature>
<gene>
    <name evidence="9" type="ORF">OYT1_ch2070</name>
</gene>
<keyword evidence="2 8" id="KW-0813">Transport</keyword>
<proteinExistence type="inferred from homology"/>
<feature type="transmembrane region" description="Helical" evidence="8">
    <location>
        <begin position="414"/>
        <end position="436"/>
    </location>
</feature>
<organism evidence="9 10">
    <name type="scientific">Ferriphaselus amnicola</name>
    <dbReference type="NCBI Taxonomy" id="1188319"/>
    <lineage>
        <taxon>Bacteria</taxon>
        <taxon>Pseudomonadati</taxon>
        <taxon>Pseudomonadota</taxon>
        <taxon>Betaproteobacteria</taxon>
        <taxon>Nitrosomonadales</taxon>
        <taxon>Gallionellaceae</taxon>
        <taxon>Ferriphaselus</taxon>
    </lineage>
</organism>
<dbReference type="GO" id="GO:0016020">
    <property type="term" value="C:membrane"/>
    <property type="evidence" value="ECO:0007669"/>
    <property type="project" value="UniProtKB-SubCell"/>
</dbReference>
<evidence type="ECO:0000256" key="8">
    <source>
        <dbReference type="RuleBase" id="RU363121"/>
    </source>
</evidence>
<dbReference type="KEGG" id="fam:OYT1_ch2070"/>
<feature type="transmembrane region" description="Helical" evidence="8">
    <location>
        <begin position="30"/>
        <end position="47"/>
    </location>
</feature>
<accession>A0A2Z6GEJ6</accession>
<feature type="transmembrane region" description="Helical" evidence="8">
    <location>
        <begin position="119"/>
        <end position="142"/>
    </location>
</feature>
<feature type="transmembrane region" description="Helical" evidence="8">
    <location>
        <begin position="322"/>
        <end position="347"/>
    </location>
</feature>
<dbReference type="SUPFAM" id="SSF103473">
    <property type="entry name" value="MFS general substrate transporter"/>
    <property type="match status" value="1"/>
</dbReference>
<reference evidence="9 10" key="1">
    <citation type="submission" date="2018-06" db="EMBL/GenBank/DDBJ databases">
        <title>OYT1 Genome Sequencing.</title>
        <authorList>
            <person name="Kato S."/>
            <person name="Itoh T."/>
            <person name="Ohkuma M."/>
        </authorList>
    </citation>
    <scope>NUCLEOTIDE SEQUENCE [LARGE SCALE GENOMIC DNA]</scope>
    <source>
        <strain evidence="9 10">OYT1</strain>
    </source>
</reference>
<keyword evidence="6 8" id="KW-1133">Transmembrane helix</keyword>
<dbReference type="InterPro" id="IPR036259">
    <property type="entry name" value="MFS_trans_sf"/>
</dbReference>
<feature type="transmembrane region" description="Helical" evidence="8">
    <location>
        <begin position="294"/>
        <end position="310"/>
    </location>
</feature>
<evidence type="ECO:0000256" key="5">
    <source>
        <dbReference type="ARBA" id="ARBA00022840"/>
    </source>
</evidence>
<sequence>MSTPNKADMTPLERFLSYFTKIHPKEGVSVAYLFANSFLLLFAYYLLKPVREALILTQGGAELRSYAVAMQAILLLVAIPVYGMLFQGRKRLALLRTIIFFFASNLVLFFILAEAGVNIGVPFFVWLGILSVTLVAQFWAFAADIYSVEAGHRLFAFIAVGSTLGSLVGSEVATIGIPFIGPYGMMMTAAIILSLSVLLSARADANIPEESRGHSEDGHWTEQHAGVLSGFSIVLKDRYLMLIGVFVLLLNCINSTGEYILAKIIIAQSEAEVLADVTHTLTKGDAIGNTYGDFYFFVNLLTLVIQLMFVRRIWQAVGIQGALLISPIIVFFGYGMISFLPSFWVIYMVKILENSTDYSIQSTTRHALFLPVDREKKYKGKTCIDTFIWRLGDLIQALLVYLGMNVFGFGLQHFAMVNFALSTIWLVVAVGIGISYKRARPSSNTEHAK</sequence>
<feature type="transmembrane region" description="Helical" evidence="8">
    <location>
        <begin position="67"/>
        <end position="86"/>
    </location>
</feature>
<keyword evidence="10" id="KW-1185">Reference proteome</keyword>
<name>A0A2Z6GEJ6_9PROT</name>
<evidence type="ECO:0000313" key="9">
    <source>
        <dbReference type="EMBL" id="BBE51595.1"/>
    </source>
</evidence>
<evidence type="ECO:0000256" key="4">
    <source>
        <dbReference type="ARBA" id="ARBA00022741"/>
    </source>
</evidence>
<dbReference type="OrthoDB" id="199378at2"/>
<dbReference type="PANTHER" id="PTHR43596:SF1">
    <property type="entry name" value="ADP,ATP CARRIER PROTEIN"/>
    <property type="match status" value="1"/>
</dbReference>
<dbReference type="GO" id="GO:0005471">
    <property type="term" value="F:ATP:ADP antiporter activity"/>
    <property type="evidence" value="ECO:0007669"/>
    <property type="project" value="InterPro"/>
</dbReference>
<evidence type="ECO:0000313" key="10">
    <source>
        <dbReference type="Proteomes" id="UP000033070"/>
    </source>
</evidence>
<keyword evidence="4 8" id="KW-0547">Nucleotide-binding</keyword>
<dbReference type="EMBL" id="AP018738">
    <property type="protein sequence ID" value="BBE51595.1"/>
    <property type="molecule type" value="Genomic_DNA"/>
</dbReference>
<dbReference type="STRING" id="1188319.OYT1_01061"/>
<keyword evidence="3 8" id="KW-0812">Transmembrane</keyword>
<dbReference type="Proteomes" id="UP000033070">
    <property type="component" value="Chromosome"/>
</dbReference>
<protein>
    <recommendedName>
        <fullName evidence="8">ADP,ATP carrier protein</fullName>
    </recommendedName>
</protein>
<dbReference type="Pfam" id="PF03219">
    <property type="entry name" value="TLC"/>
    <property type="match status" value="1"/>
</dbReference>
<comment type="subcellular location">
    <subcellularLocation>
        <location evidence="1 8">Membrane</location>
        <topology evidence="1 8">Multi-pass membrane protein</topology>
    </subcellularLocation>
</comment>
<evidence type="ECO:0000256" key="6">
    <source>
        <dbReference type="ARBA" id="ARBA00022989"/>
    </source>
</evidence>
<dbReference type="GO" id="GO:0005524">
    <property type="term" value="F:ATP binding"/>
    <property type="evidence" value="ECO:0007669"/>
    <property type="project" value="UniProtKB-KW"/>
</dbReference>
<comment type="similarity">
    <text evidence="8">Belongs to the ADP/ATP translocase tlc family.</text>
</comment>
<feature type="transmembrane region" description="Helical" evidence="8">
    <location>
        <begin position="93"/>
        <end position="113"/>
    </location>
</feature>
<evidence type="ECO:0000256" key="3">
    <source>
        <dbReference type="ARBA" id="ARBA00022692"/>
    </source>
</evidence>
<feature type="transmembrane region" description="Helical" evidence="8">
    <location>
        <begin position="239"/>
        <end position="262"/>
    </location>
</feature>
<keyword evidence="7 8" id="KW-0472">Membrane</keyword>
<dbReference type="AlphaFoldDB" id="A0A2Z6GEJ6"/>
<evidence type="ECO:0000256" key="1">
    <source>
        <dbReference type="ARBA" id="ARBA00004141"/>
    </source>
</evidence>